<evidence type="ECO:0000256" key="3">
    <source>
        <dbReference type="ARBA" id="ARBA00022806"/>
    </source>
</evidence>
<evidence type="ECO:0000256" key="4">
    <source>
        <dbReference type="ARBA" id="ARBA00022840"/>
    </source>
</evidence>
<dbReference type="InterPro" id="IPR050474">
    <property type="entry name" value="Hel308_SKI2-like"/>
</dbReference>
<dbReference type="InterPro" id="IPR011545">
    <property type="entry name" value="DEAD/DEAH_box_helicase_dom"/>
</dbReference>
<protein>
    <recommendedName>
        <fullName evidence="7">Helicase C-terminal domain-containing protein</fullName>
    </recommendedName>
</protein>
<reference evidence="8" key="2">
    <citation type="submission" date="2025-09" db="UniProtKB">
        <authorList>
            <consortium name="Ensembl"/>
        </authorList>
    </citation>
    <scope>IDENTIFICATION</scope>
</reference>
<sequence length="889" mass="99698">GRGCLFPAMQLQQEDQQHHVHADGILFSWQYCSDSEDLFGDYDSILEDSSVLAKLDDAEQNERLRGAEQQPEDEDVLSDSILDGLRDEPFEDLPASQLQFQEEVQEKAKRSRLQDGDKTSTPFRGLANGEGPPRRPAAARRSVADQLKRTMLGNAAAPSAVSRTAMLKEAVVSEEINVAMQAMETVSADMPDLGPFFGLPSKVKELMFKLRGIQSLYDWQQTCLNLDCVQQRKNLIYSLPTSGGKTLVAEILILRELLCRRKDCLFILPYISLVQEKLHMLGDGSRGAIIEMTLAKVQYVSKITQIIGMSATLGNIKDLQTFLRAENYTNNFRPVQLKEFVKLHDTIYEVDPKEENCFRFSRLLNFKYSSTMQKIDPDHIIALVTEVIPAHSCLLFCPTKKNCENVAAMICKYLKEDFLRHREEEKGVLLRELRDSGNGSLCPVLKVTVPYGVAYHHSGLTSEERKLVEEAYSSGVLCLLTCTSTLAAGINLPARRVILRSPYVATDFLKRSQYKQMVGRAGRAGIDSVGESILILQEKDRNMVTRAKTLVCAPMESCYSNLMHDDGKGLLSLVLSLIGLNLQDFLQGTLLFVQWQQLCVERSLLEAVQQCVDVLKEKELITVDSQSLRVTKLGKATYKGTLTSVDLTYAEVLYKDLSKGLESLLLNSYLHLVYLVTPYDLIDQCKPNWMIFFRQFTLLSVAEQKMSAAVGVPESFVARKAAGQTVKKVRKRMYLALVLFSLLKETDVWSVSERFQVSRGFVQTLLGSSSAFCSCVLHFTEELEEFWPFRALLAELTRRLSYCVKAELIPLMEVAGVLESRAKQLYAAGYKTLTHLANADPAALCTAIQNLYTQADHLSLFQMLVSEKAAALQEEVDELLAPPSDLPQL</sequence>
<dbReference type="InterPro" id="IPR001650">
    <property type="entry name" value="Helicase_C-like"/>
</dbReference>
<evidence type="ECO:0000313" key="8">
    <source>
        <dbReference type="Ensembl" id="ENSOABP00000005105.2"/>
    </source>
</evidence>
<evidence type="ECO:0000259" key="7">
    <source>
        <dbReference type="PROSITE" id="PS51194"/>
    </source>
</evidence>
<dbReference type="InterPro" id="IPR048960">
    <property type="entry name" value="POLQ-like_helical"/>
</dbReference>
<evidence type="ECO:0000256" key="6">
    <source>
        <dbReference type="SAM" id="MobiDB-lite"/>
    </source>
</evidence>
<gene>
    <name evidence="8" type="primary">HELQ</name>
</gene>
<evidence type="ECO:0000256" key="1">
    <source>
        <dbReference type="ARBA" id="ARBA00022741"/>
    </source>
</evidence>
<dbReference type="GO" id="GO:0016787">
    <property type="term" value="F:hydrolase activity"/>
    <property type="evidence" value="ECO:0007669"/>
    <property type="project" value="UniProtKB-KW"/>
</dbReference>
<dbReference type="Gene3D" id="1.10.3380.20">
    <property type="match status" value="1"/>
</dbReference>
<evidence type="ECO:0000256" key="2">
    <source>
        <dbReference type="ARBA" id="ARBA00022801"/>
    </source>
</evidence>
<dbReference type="Pfam" id="PF21099">
    <property type="entry name" value="POLQ_helical"/>
    <property type="match status" value="1"/>
</dbReference>
<keyword evidence="1" id="KW-0547">Nucleotide-binding</keyword>
<accession>A0A668RRQ0</accession>
<dbReference type="FunFam" id="1.10.3380.20:FF:000002">
    <property type="entry name" value="helicase POLQ-like isoform X1"/>
    <property type="match status" value="1"/>
</dbReference>
<dbReference type="GO" id="GO:0043138">
    <property type="term" value="F:3'-5' DNA helicase activity"/>
    <property type="evidence" value="ECO:0007669"/>
    <property type="project" value="UniProtKB-EC"/>
</dbReference>
<keyword evidence="9" id="KW-1185">Reference proteome</keyword>
<dbReference type="Pfam" id="PF00270">
    <property type="entry name" value="DEAD"/>
    <property type="match status" value="1"/>
</dbReference>
<dbReference type="Ensembl" id="ENSOABT00000005288.2">
    <property type="protein sequence ID" value="ENSOABP00000005105.2"/>
    <property type="gene ID" value="ENSOABG00000002793.2"/>
</dbReference>
<dbReference type="AlphaFoldDB" id="A0A668RRQ0"/>
<dbReference type="SUPFAM" id="SSF158702">
    <property type="entry name" value="Sec63 N-terminal domain-like"/>
    <property type="match status" value="1"/>
</dbReference>
<dbReference type="SUPFAM" id="SSF52540">
    <property type="entry name" value="P-loop containing nucleoside triphosphate hydrolases"/>
    <property type="match status" value="2"/>
</dbReference>
<dbReference type="GO" id="GO:0003676">
    <property type="term" value="F:nucleic acid binding"/>
    <property type="evidence" value="ECO:0007669"/>
    <property type="project" value="InterPro"/>
</dbReference>
<feature type="region of interest" description="Disordered" evidence="6">
    <location>
        <begin position="102"/>
        <end position="142"/>
    </location>
</feature>
<dbReference type="FunFam" id="3.40.50.300:FF:001293">
    <property type="entry name" value="helicase POLQ-like isoform X5"/>
    <property type="match status" value="1"/>
</dbReference>
<reference evidence="8" key="1">
    <citation type="submission" date="2025-08" db="UniProtKB">
        <authorList>
            <consortium name="Ensembl"/>
        </authorList>
    </citation>
    <scope>IDENTIFICATION</scope>
</reference>
<dbReference type="SUPFAM" id="SSF46785">
    <property type="entry name" value="Winged helix' DNA-binding domain"/>
    <property type="match status" value="1"/>
</dbReference>
<comment type="catalytic activity">
    <reaction evidence="5">
        <text>ATP + H2O = ADP + phosphate + H(+)</text>
        <dbReference type="Rhea" id="RHEA:13065"/>
        <dbReference type="ChEBI" id="CHEBI:15377"/>
        <dbReference type="ChEBI" id="CHEBI:15378"/>
        <dbReference type="ChEBI" id="CHEBI:30616"/>
        <dbReference type="ChEBI" id="CHEBI:43474"/>
        <dbReference type="ChEBI" id="CHEBI:456216"/>
        <dbReference type="EC" id="5.6.2.4"/>
    </reaction>
</comment>
<proteinExistence type="predicted"/>
<evidence type="ECO:0000313" key="9">
    <source>
        <dbReference type="Proteomes" id="UP000472276"/>
    </source>
</evidence>
<name>A0A668RRQ0_OREAU</name>
<dbReference type="Pfam" id="PF20470">
    <property type="entry name" value="HTH_61"/>
    <property type="match status" value="1"/>
</dbReference>
<evidence type="ECO:0000256" key="5">
    <source>
        <dbReference type="ARBA" id="ARBA00048988"/>
    </source>
</evidence>
<feature type="compositionally biased region" description="Basic and acidic residues" evidence="6">
    <location>
        <begin position="104"/>
        <end position="118"/>
    </location>
</feature>
<keyword evidence="2" id="KW-0378">Hydrolase</keyword>
<feature type="domain" description="Helicase C-terminal" evidence="7">
    <location>
        <begin position="379"/>
        <end position="578"/>
    </location>
</feature>
<dbReference type="InterPro" id="IPR046931">
    <property type="entry name" value="HTH_61"/>
</dbReference>
<dbReference type="Proteomes" id="UP000472276">
    <property type="component" value="Unassembled WGS sequence"/>
</dbReference>
<dbReference type="CDD" id="cd18795">
    <property type="entry name" value="SF2_C_Ski2"/>
    <property type="match status" value="1"/>
</dbReference>
<dbReference type="PANTHER" id="PTHR47961">
    <property type="entry name" value="DNA POLYMERASE THETA, PUTATIVE (AFU_ORTHOLOGUE AFUA_1G05260)-RELATED"/>
    <property type="match status" value="1"/>
</dbReference>
<dbReference type="PROSITE" id="PS51194">
    <property type="entry name" value="HELICASE_CTER"/>
    <property type="match status" value="1"/>
</dbReference>
<dbReference type="Gene3D" id="3.40.50.300">
    <property type="entry name" value="P-loop containing nucleotide triphosphate hydrolases"/>
    <property type="match status" value="3"/>
</dbReference>
<organism evidence="8 9">
    <name type="scientific">Oreochromis aureus</name>
    <name type="common">Israeli tilapia</name>
    <name type="synonym">Chromis aureus</name>
    <dbReference type="NCBI Taxonomy" id="47969"/>
    <lineage>
        <taxon>Eukaryota</taxon>
        <taxon>Metazoa</taxon>
        <taxon>Chordata</taxon>
        <taxon>Craniata</taxon>
        <taxon>Vertebrata</taxon>
        <taxon>Euteleostomi</taxon>
        <taxon>Actinopterygii</taxon>
        <taxon>Neopterygii</taxon>
        <taxon>Teleostei</taxon>
        <taxon>Neoteleostei</taxon>
        <taxon>Acanthomorphata</taxon>
        <taxon>Ovalentaria</taxon>
        <taxon>Cichlomorphae</taxon>
        <taxon>Cichliformes</taxon>
        <taxon>Cichlidae</taxon>
        <taxon>African cichlids</taxon>
        <taxon>Pseudocrenilabrinae</taxon>
        <taxon>Oreochromini</taxon>
        <taxon>Oreochromis</taxon>
    </lineage>
</organism>
<dbReference type="InterPro" id="IPR036390">
    <property type="entry name" value="WH_DNA-bd_sf"/>
</dbReference>
<dbReference type="SMART" id="SM00490">
    <property type="entry name" value="HELICc"/>
    <property type="match status" value="1"/>
</dbReference>
<dbReference type="PANTHER" id="PTHR47961:SF12">
    <property type="entry name" value="HELICASE POLQ-LIKE"/>
    <property type="match status" value="1"/>
</dbReference>
<keyword evidence="4" id="KW-0067">ATP-binding</keyword>
<dbReference type="GO" id="GO:0005524">
    <property type="term" value="F:ATP binding"/>
    <property type="evidence" value="ECO:0007669"/>
    <property type="project" value="UniProtKB-KW"/>
</dbReference>
<dbReference type="InterPro" id="IPR027417">
    <property type="entry name" value="P-loop_NTPase"/>
</dbReference>
<keyword evidence="3" id="KW-0347">Helicase</keyword>
<dbReference type="Pfam" id="PF00271">
    <property type="entry name" value="Helicase_C"/>
    <property type="match status" value="1"/>
</dbReference>